<proteinExistence type="predicted"/>
<keyword evidence="1" id="KW-1133">Transmembrane helix</keyword>
<dbReference type="AlphaFoldDB" id="A0A564YQP0"/>
<protein>
    <submittedName>
        <fullName evidence="2">Uncharacterized protein</fullName>
    </submittedName>
</protein>
<name>A0A564YQP0_HYMDI</name>
<gene>
    <name evidence="2" type="ORF">WMSIL1_LOCUS8212</name>
</gene>
<keyword evidence="1" id="KW-0812">Transmembrane</keyword>
<reference evidence="2 3" key="1">
    <citation type="submission" date="2019-07" db="EMBL/GenBank/DDBJ databases">
        <authorList>
            <person name="Jastrzebski P J."/>
            <person name="Paukszto L."/>
            <person name="Jastrzebski P J."/>
        </authorList>
    </citation>
    <scope>NUCLEOTIDE SEQUENCE [LARGE SCALE GENOMIC DNA]</scope>
    <source>
        <strain evidence="2 3">WMS-il1</strain>
    </source>
</reference>
<evidence type="ECO:0000313" key="3">
    <source>
        <dbReference type="Proteomes" id="UP000321570"/>
    </source>
</evidence>
<accession>A0A564YQP0</accession>
<evidence type="ECO:0000256" key="1">
    <source>
        <dbReference type="SAM" id="Phobius"/>
    </source>
</evidence>
<feature type="transmembrane region" description="Helical" evidence="1">
    <location>
        <begin position="76"/>
        <end position="96"/>
    </location>
</feature>
<dbReference type="EMBL" id="CABIJS010000322">
    <property type="protein sequence ID" value="VUZ48998.1"/>
    <property type="molecule type" value="Genomic_DNA"/>
</dbReference>
<keyword evidence="1" id="KW-0472">Membrane</keyword>
<evidence type="ECO:0000313" key="2">
    <source>
        <dbReference type="EMBL" id="VUZ48998.1"/>
    </source>
</evidence>
<keyword evidence="3" id="KW-1185">Reference proteome</keyword>
<dbReference type="Proteomes" id="UP000321570">
    <property type="component" value="Unassembled WGS sequence"/>
</dbReference>
<organism evidence="2 3">
    <name type="scientific">Hymenolepis diminuta</name>
    <name type="common">Rat tapeworm</name>
    <dbReference type="NCBI Taxonomy" id="6216"/>
    <lineage>
        <taxon>Eukaryota</taxon>
        <taxon>Metazoa</taxon>
        <taxon>Spiralia</taxon>
        <taxon>Lophotrochozoa</taxon>
        <taxon>Platyhelminthes</taxon>
        <taxon>Cestoda</taxon>
        <taxon>Eucestoda</taxon>
        <taxon>Cyclophyllidea</taxon>
        <taxon>Hymenolepididae</taxon>
        <taxon>Hymenolepis</taxon>
    </lineage>
</organism>
<sequence length="114" mass="12989">MQEMSSCTMLTSATTMVTLKPHPKIKMLQLDLIANLGLMLDKVPKMITLFDIIVIIRTIHRQSLMKISFESDVKNLLFFCDLFSFVNSSFLVILHLTDKSCDYICSSLHGKTML</sequence>